<dbReference type="AlphaFoldDB" id="A0A371DAZ7"/>
<feature type="compositionally biased region" description="Polar residues" evidence="1">
    <location>
        <begin position="1"/>
        <end position="17"/>
    </location>
</feature>
<dbReference type="EMBL" id="KZ857403">
    <property type="protein sequence ID" value="RDX49707.1"/>
    <property type="molecule type" value="Genomic_DNA"/>
</dbReference>
<proteinExistence type="predicted"/>
<evidence type="ECO:0000313" key="3">
    <source>
        <dbReference type="Proteomes" id="UP000256964"/>
    </source>
</evidence>
<accession>A0A371DAZ7</accession>
<gene>
    <name evidence="2" type="ORF">OH76DRAFT_1403287</name>
</gene>
<feature type="region of interest" description="Disordered" evidence="1">
    <location>
        <begin position="1"/>
        <end position="23"/>
    </location>
</feature>
<organism evidence="2 3">
    <name type="scientific">Lentinus brumalis</name>
    <dbReference type="NCBI Taxonomy" id="2498619"/>
    <lineage>
        <taxon>Eukaryota</taxon>
        <taxon>Fungi</taxon>
        <taxon>Dikarya</taxon>
        <taxon>Basidiomycota</taxon>
        <taxon>Agaricomycotina</taxon>
        <taxon>Agaricomycetes</taxon>
        <taxon>Polyporales</taxon>
        <taxon>Polyporaceae</taxon>
        <taxon>Lentinus</taxon>
    </lineage>
</organism>
<evidence type="ECO:0000313" key="2">
    <source>
        <dbReference type="EMBL" id="RDX49707.1"/>
    </source>
</evidence>
<evidence type="ECO:0000256" key="1">
    <source>
        <dbReference type="SAM" id="MobiDB-lite"/>
    </source>
</evidence>
<name>A0A371DAZ7_9APHY</name>
<dbReference type="Proteomes" id="UP000256964">
    <property type="component" value="Unassembled WGS sequence"/>
</dbReference>
<protein>
    <submittedName>
        <fullName evidence="2">Uncharacterized protein</fullName>
    </submittedName>
</protein>
<keyword evidence="3" id="KW-1185">Reference proteome</keyword>
<sequence>MAWQTNQGNRSQDTRASQHPCGMQDVGASGAKQWALRAKQDSRVGCHRGRTKLQWMIGGISCTINTVYQKIVPPVPRFRRNLESRGAVSLPQGDHRYCMRYRGLLEHLHTEHNPVCWALAGMHVLCCCVSAVARRRPVIVDMLPRCLLRTSGGHVLRSAASSAALRVPHKEPIIHRGGEGRAFFQLSRIAWIGGAHHAECCR</sequence>
<reference evidence="2 3" key="1">
    <citation type="journal article" date="2018" name="Biotechnol. Biofuels">
        <title>Integrative visual omics of the white-rot fungus Polyporus brumalis exposes the biotechnological potential of its oxidative enzymes for delignifying raw plant biomass.</title>
        <authorList>
            <person name="Miyauchi S."/>
            <person name="Rancon A."/>
            <person name="Drula E."/>
            <person name="Hage H."/>
            <person name="Chaduli D."/>
            <person name="Favel A."/>
            <person name="Grisel S."/>
            <person name="Henrissat B."/>
            <person name="Herpoel-Gimbert I."/>
            <person name="Ruiz-Duenas F.J."/>
            <person name="Chevret D."/>
            <person name="Hainaut M."/>
            <person name="Lin J."/>
            <person name="Wang M."/>
            <person name="Pangilinan J."/>
            <person name="Lipzen A."/>
            <person name="Lesage-Meessen L."/>
            <person name="Navarro D."/>
            <person name="Riley R."/>
            <person name="Grigoriev I.V."/>
            <person name="Zhou S."/>
            <person name="Raouche S."/>
            <person name="Rosso M.N."/>
        </authorList>
    </citation>
    <scope>NUCLEOTIDE SEQUENCE [LARGE SCALE GENOMIC DNA]</scope>
    <source>
        <strain evidence="2 3">BRFM 1820</strain>
    </source>
</reference>